<dbReference type="Proteomes" id="UP001245184">
    <property type="component" value="Unassembled WGS sequence"/>
</dbReference>
<evidence type="ECO:0000256" key="2">
    <source>
        <dbReference type="PROSITE-ProRule" id="PRU00703"/>
    </source>
</evidence>
<dbReference type="CDD" id="cd04622">
    <property type="entry name" value="CBS_pair_HRP1_like"/>
    <property type="match status" value="1"/>
</dbReference>
<evidence type="ECO:0000256" key="1">
    <source>
        <dbReference type="ARBA" id="ARBA00023122"/>
    </source>
</evidence>
<dbReference type="PROSITE" id="PS51371">
    <property type="entry name" value="CBS"/>
    <property type="match status" value="2"/>
</dbReference>
<protein>
    <submittedName>
        <fullName evidence="5">CBS domain-containing protein</fullName>
    </submittedName>
</protein>
<dbReference type="SMART" id="SM00116">
    <property type="entry name" value="CBS"/>
    <property type="match status" value="2"/>
</dbReference>
<dbReference type="AlphaFoldDB" id="A0ABD5CJC5"/>
<reference evidence="5 6" key="1">
    <citation type="submission" date="2023-08" db="EMBL/GenBank/DDBJ databases">
        <title>Genome sequencing of plant associated microbes to promote plant fitness in Sorghum bicolor and Oryza sativa.</title>
        <authorList>
            <person name="Coleman-Derr D."/>
        </authorList>
    </citation>
    <scope>NUCLEOTIDE SEQUENCE [LARGE SCALE GENOMIC DNA]</scope>
    <source>
        <strain evidence="5 6">SLBN-33</strain>
    </source>
</reference>
<keyword evidence="1 2" id="KW-0129">CBS domain</keyword>
<sequence>MRAPWLATSHSFFAEPILNCMNGGQAFTRLTFNEGRIMLVRERMKEAVCVRPDQTLAAAARLLKRENIGCLPVCQDDTVVGMITDRDIAMRGVADGFDSNVMKVSDVMSLDVIRCGEDDSVESAVLTMHATHVQRLAVTDGDGHLVGVISMSDVEGGASERRPYEVVFYREVLGNAGMPHHSELMRVAVAQGTKQRAVEAAIAQFEKAQQVSNWATIANGYDVVTVSVDADGKHIEDLECSSERDARIRPRARTLWEEAGAPQGRDVEFWEQAAKDTDADYRSAR</sequence>
<feature type="domain" description="CBS" evidence="4">
    <location>
        <begin position="43"/>
        <end position="99"/>
    </location>
</feature>
<dbReference type="InterPro" id="IPR021327">
    <property type="entry name" value="DUF2934"/>
</dbReference>
<dbReference type="SUPFAM" id="SSF54631">
    <property type="entry name" value="CBS-domain pair"/>
    <property type="match status" value="1"/>
</dbReference>
<evidence type="ECO:0000313" key="6">
    <source>
        <dbReference type="Proteomes" id="UP001245184"/>
    </source>
</evidence>
<dbReference type="Pfam" id="PF00571">
    <property type="entry name" value="CBS"/>
    <property type="match status" value="2"/>
</dbReference>
<dbReference type="InterPro" id="IPR000644">
    <property type="entry name" value="CBS_dom"/>
</dbReference>
<accession>A0ABD5CJC5</accession>
<feature type="domain" description="CBS" evidence="4">
    <location>
        <begin position="108"/>
        <end position="164"/>
    </location>
</feature>
<dbReference type="Gene3D" id="3.10.580.10">
    <property type="entry name" value="CBS-domain"/>
    <property type="match status" value="1"/>
</dbReference>
<dbReference type="EMBL" id="JAVIZN010000002">
    <property type="protein sequence ID" value="MDR6205421.1"/>
    <property type="molecule type" value="Genomic_DNA"/>
</dbReference>
<evidence type="ECO:0000259" key="4">
    <source>
        <dbReference type="PROSITE" id="PS51371"/>
    </source>
</evidence>
<comment type="caution">
    <text evidence="5">The sequence shown here is derived from an EMBL/GenBank/DDBJ whole genome shotgun (WGS) entry which is preliminary data.</text>
</comment>
<dbReference type="RefSeq" id="WP_310033148.1">
    <property type="nucleotide sequence ID" value="NZ_JAVIZN010000002.1"/>
</dbReference>
<dbReference type="PANTHER" id="PTHR43080:SF2">
    <property type="entry name" value="CBS DOMAIN-CONTAINING PROTEIN"/>
    <property type="match status" value="1"/>
</dbReference>
<proteinExistence type="predicted"/>
<name>A0ABD5CJC5_9BURK</name>
<dbReference type="InterPro" id="IPR046342">
    <property type="entry name" value="CBS_dom_sf"/>
</dbReference>
<dbReference type="InterPro" id="IPR051257">
    <property type="entry name" value="Diverse_CBS-Domain"/>
</dbReference>
<gene>
    <name evidence="5" type="ORF">QF025_004141</name>
</gene>
<evidence type="ECO:0000313" key="5">
    <source>
        <dbReference type="EMBL" id="MDR6205421.1"/>
    </source>
</evidence>
<feature type="region of interest" description="Disordered" evidence="3">
    <location>
        <begin position="266"/>
        <end position="285"/>
    </location>
</feature>
<organism evidence="5 6">
    <name type="scientific">Paraburkholderia graminis</name>
    <dbReference type="NCBI Taxonomy" id="60548"/>
    <lineage>
        <taxon>Bacteria</taxon>
        <taxon>Pseudomonadati</taxon>
        <taxon>Pseudomonadota</taxon>
        <taxon>Betaproteobacteria</taxon>
        <taxon>Burkholderiales</taxon>
        <taxon>Burkholderiaceae</taxon>
        <taxon>Paraburkholderia</taxon>
    </lineage>
</organism>
<dbReference type="PANTHER" id="PTHR43080">
    <property type="entry name" value="CBS DOMAIN-CONTAINING PROTEIN CBSX3, MITOCHONDRIAL"/>
    <property type="match status" value="1"/>
</dbReference>
<evidence type="ECO:0000256" key="3">
    <source>
        <dbReference type="SAM" id="MobiDB-lite"/>
    </source>
</evidence>
<dbReference type="Pfam" id="PF11154">
    <property type="entry name" value="DUF2934"/>
    <property type="match status" value="1"/>
</dbReference>